<dbReference type="Pfam" id="PF00072">
    <property type="entry name" value="Response_reg"/>
    <property type="match status" value="1"/>
</dbReference>
<dbReference type="SMART" id="SM00448">
    <property type="entry name" value="REC"/>
    <property type="match status" value="1"/>
</dbReference>
<dbReference type="STRING" id="86416.Clopa_0833"/>
<feature type="domain" description="Response regulatory" evidence="6">
    <location>
        <begin position="74"/>
        <end position="188"/>
    </location>
</feature>
<dbReference type="KEGG" id="cpas:Clopa_0833"/>
<dbReference type="PANTHER" id="PTHR35807">
    <property type="entry name" value="TRANSCRIPTIONAL REGULATOR REDD-RELATED"/>
    <property type="match status" value="1"/>
</dbReference>
<feature type="modified residue" description="4-aspartylphosphate" evidence="4">
    <location>
        <position position="125"/>
    </location>
</feature>
<evidence type="ECO:0000313" key="7">
    <source>
        <dbReference type="EMBL" id="AGK95857.1"/>
    </source>
</evidence>
<dbReference type="EMBL" id="CP003261">
    <property type="protein sequence ID" value="AGK95857.1"/>
    <property type="molecule type" value="Genomic_DNA"/>
</dbReference>
<dbReference type="Gene3D" id="1.25.40.10">
    <property type="entry name" value="Tetratricopeptide repeat domain"/>
    <property type="match status" value="1"/>
</dbReference>
<gene>
    <name evidence="7" type="ORF">Clopa_0833</name>
</gene>
<sequence>MQYCIIMFRKCTEQIGIFYVKNLLHNNLFIGFNLSKYKFKYNTKKIKTNVFILHIEKQMLLGNMNYERRRPMLKAVIVDNEKPSINILKMFLEKTGQIMVVDTFQNPIKALNEIEKLKPDVIFLDVEMPEMSGIELASNIALMDYDIEIVFVTAYDQYALQAFNVNAVAYLLKPILPKDVNKTVKRLMKVCRDLPMEQKIKSQAKIQCFGCFEVYSSSSGQPIKWRTSKSKELMAYFFQNRGMPISKWKLCEVLWPEGNQDKIDINLHTTIYKMKKTLRNSNIDVDIKFINKTYIMNIKDIYSDVGEFESLTNDKIDIKDDNVEQYERAFSIYTNNYLEENDYLWAIELQETYLQKFIKISKNLSDFYIKKSNYDDAIRVIKRGLEISPLEEDLHENLLYVYVLTEDRISFIQHYNLLWELFNEELGIEPRNTLKGMYKKMILSCG</sequence>
<evidence type="ECO:0000256" key="1">
    <source>
        <dbReference type="ARBA" id="ARBA00018672"/>
    </source>
</evidence>
<keyword evidence="5" id="KW-0802">TPR repeat</keyword>
<dbReference type="GO" id="GO:0000160">
    <property type="term" value="P:phosphorelay signal transduction system"/>
    <property type="evidence" value="ECO:0007669"/>
    <property type="project" value="InterPro"/>
</dbReference>
<organism evidence="7 8">
    <name type="scientific">Clostridium pasteurianum BC1</name>
    <dbReference type="NCBI Taxonomy" id="86416"/>
    <lineage>
        <taxon>Bacteria</taxon>
        <taxon>Bacillati</taxon>
        <taxon>Bacillota</taxon>
        <taxon>Clostridia</taxon>
        <taxon>Eubacteriales</taxon>
        <taxon>Clostridiaceae</taxon>
        <taxon>Clostridium</taxon>
    </lineage>
</organism>
<dbReference type="SMART" id="SM01043">
    <property type="entry name" value="BTAD"/>
    <property type="match status" value="1"/>
</dbReference>
<dbReference type="GO" id="GO:0006355">
    <property type="term" value="P:regulation of DNA-templated transcription"/>
    <property type="evidence" value="ECO:0007669"/>
    <property type="project" value="InterPro"/>
</dbReference>
<evidence type="ECO:0000259" key="6">
    <source>
        <dbReference type="PROSITE" id="PS50110"/>
    </source>
</evidence>
<keyword evidence="4" id="KW-0597">Phosphoprotein</keyword>
<evidence type="ECO:0000256" key="5">
    <source>
        <dbReference type="PROSITE-ProRule" id="PRU00339"/>
    </source>
</evidence>
<dbReference type="InterPro" id="IPR036388">
    <property type="entry name" value="WH-like_DNA-bd_sf"/>
</dbReference>
<dbReference type="GO" id="GO:0003677">
    <property type="term" value="F:DNA binding"/>
    <property type="evidence" value="ECO:0007669"/>
    <property type="project" value="UniProtKB-KW"/>
</dbReference>
<name>R4JYF0_CLOPA</name>
<dbReference type="eggNOG" id="COG3947">
    <property type="taxonomic scope" value="Bacteria"/>
</dbReference>
<dbReference type="SUPFAM" id="SSF52172">
    <property type="entry name" value="CheY-like"/>
    <property type="match status" value="1"/>
</dbReference>
<dbReference type="InterPro" id="IPR011990">
    <property type="entry name" value="TPR-like_helical_dom_sf"/>
</dbReference>
<dbReference type="Gene3D" id="1.10.10.10">
    <property type="entry name" value="Winged helix-like DNA-binding domain superfamily/Winged helix DNA-binding domain"/>
    <property type="match status" value="1"/>
</dbReference>
<keyword evidence="2" id="KW-0238">DNA-binding</keyword>
<evidence type="ECO:0000313" key="8">
    <source>
        <dbReference type="Proteomes" id="UP000013523"/>
    </source>
</evidence>
<evidence type="ECO:0000256" key="3">
    <source>
        <dbReference type="ARBA" id="ARBA00024867"/>
    </source>
</evidence>
<dbReference type="InterPro" id="IPR005158">
    <property type="entry name" value="BTAD"/>
</dbReference>
<keyword evidence="8" id="KW-1185">Reference proteome</keyword>
<protein>
    <recommendedName>
        <fullName evidence="1">Stage 0 sporulation protein A homolog</fullName>
    </recommendedName>
</protein>
<dbReference type="AlphaFoldDB" id="R4JYF0"/>
<dbReference type="Proteomes" id="UP000013523">
    <property type="component" value="Chromosome"/>
</dbReference>
<dbReference type="SUPFAM" id="SSF46894">
    <property type="entry name" value="C-terminal effector domain of the bipartite response regulators"/>
    <property type="match status" value="1"/>
</dbReference>
<feature type="repeat" description="TPR" evidence="5">
    <location>
        <begin position="358"/>
        <end position="391"/>
    </location>
</feature>
<dbReference type="PANTHER" id="PTHR35807:SF2">
    <property type="entry name" value="TRANSCRIPTIONAL ACTIVATOR DOMAIN"/>
    <property type="match status" value="1"/>
</dbReference>
<dbReference type="HOGENOM" id="CLU_000445_14_3_9"/>
<evidence type="ECO:0000256" key="4">
    <source>
        <dbReference type="PROSITE-ProRule" id="PRU00169"/>
    </source>
</evidence>
<dbReference type="SUPFAM" id="SSF48452">
    <property type="entry name" value="TPR-like"/>
    <property type="match status" value="1"/>
</dbReference>
<dbReference type="InterPro" id="IPR051677">
    <property type="entry name" value="AfsR-DnrI-RedD_regulator"/>
</dbReference>
<dbReference type="PROSITE" id="PS50005">
    <property type="entry name" value="TPR"/>
    <property type="match status" value="1"/>
</dbReference>
<comment type="function">
    <text evidence="3">May play the central regulatory role in sporulation. It may be an element of the effector pathway responsible for the activation of sporulation genes in response to nutritional stress. Spo0A may act in concert with spo0H (a sigma factor) to control the expression of some genes that are critical to the sporulation process.</text>
</comment>
<evidence type="ECO:0000256" key="2">
    <source>
        <dbReference type="ARBA" id="ARBA00023125"/>
    </source>
</evidence>
<dbReference type="PROSITE" id="PS50110">
    <property type="entry name" value="RESPONSE_REGULATORY"/>
    <property type="match status" value="1"/>
</dbReference>
<accession>R4JYF0</accession>
<dbReference type="InterPro" id="IPR016032">
    <property type="entry name" value="Sig_transdc_resp-reg_C-effctor"/>
</dbReference>
<reference evidence="7 8" key="1">
    <citation type="submission" date="2012-01" db="EMBL/GenBank/DDBJ databases">
        <title>Complete sequence of chromosome of Clostridium pasteurianum BC1.</title>
        <authorList>
            <consortium name="US DOE Joint Genome Institute"/>
            <person name="Lucas S."/>
            <person name="Han J."/>
            <person name="Lapidus A."/>
            <person name="Cheng J.-F."/>
            <person name="Goodwin L."/>
            <person name="Pitluck S."/>
            <person name="Peters L."/>
            <person name="Mikhailova N."/>
            <person name="Teshima H."/>
            <person name="Detter J.C."/>
            <person name="Han C."/>
            <person name="Tapia R."/>
            <person name="Land M."/>
            <person name="Hauser L."/>
            <person name="Kyrpides N."/>
            <person name="Ivanova N."/>
            <person name="Pagani I."/>
            <person name="Dunn J."/>
            <person name="Taghavi S."/>
            <person name="Francis A."/>
            <person name="van der Lelie D."/>
            <person name="Woyke T."/>
        </authorList>
    </citation>
    <scope>NUCLEOTIDE SEQUENCE [LARGE SCALE GENOMIC DNA]</scope>
    <source>
        <strain evidence="7 8">BC1</strain>
    </source>
</reference>
<proteinExistence type="predicted"/>
<dbReference type="InterPro" id="IPR011006">
    <property type="entry name" value="CheY-like_superfamily"/>
</dbReference>
<dbReference type="PATRIC" id="fig|86416.3.peg.824"/>
<dbReference type="Gene3D" id="3.40.50.2300">
    <property type="match status" value="1"/>
</dbReference>
<dbReference type="InterPro" id="IPR019734">
    <property type="entry name" value="TPR_rpt"/>
</dbReference>
<dbReference type="InterPro" id="IPR001789">
    <property type="entry name" value="Sig_transdc_resp-reg_receiver"/>
</dbReference>
<dbReference type="Pfam" id="PF03704">
    <property type="entry name" value="BTAD"/>
    <property type="match status" value="1"/>
</dbReference>